<dbReference type="InterPro" id="IPR002885">
    <property type="entry name" value="PPR_rpt"/>
</dbReference>
<dbReference type="PROSITE" id="PS51375">
    <property type="entry name" value="PPR"/>
    <property type="match status" value="7"/>
</dbReference>
<feature type="repeat" description="PPR" evidence="3">
    <location>
        <begin position="247"/>
        <end position="281"/>
    </location>
</feature>
<feature type="repeat" description="PPR" evidence="3">
    <location>
        <begin position="352"/>
        <end position="386"/>
    </location>
</feature>
<organism evidence="4">
    <name type="scientific">Sesamum calycinum</name>
    <dbReference type="NCBI Taxonomy" id="2727403"/>
    <lineage>
        <taxon>Eukaryota</taxon>
        <taxon>Viridiplantae</taxon>
        <taxon>Streptophyta</taxon>
        <taxon>Embryophyta</taxon>
        <taxon>Tracheophyta</taxon>
        <taxon>Spermatophyta</taxon>
        <taxon>Magnoliopsida</taxon>
        <taxon>eudicotyledons</taxon>
        <taxon>Gunneridae</taxon>
        <taxon>Pentapetalae</taxon>
        <taxon>asterids</taxon>
        <taxon>lamiids</taxon>
        <taxon>Lamiales</taxon>
        <taxon>Pedaliaceae</taxon>
        <taxon>Sesamum</taxon>
    </lineage>
</organism>
<feature type="repeat" description="PPR" evidence="3">
    <location>
        <begin position="282"/>
        <end position="316"/>
    </location>
</feature>
<dbReference type="InterPro" id="IPR011990">
    <property type="entry name" value="TPR-like_helical_dom_sf"/>
</dbReference>
<comment type="similarity">
    <text evidence="1">Belongs to the PPR family. P subfamily.</text>
</comment>
<feature type="repeat" description="PPR" evidence="3">
    <location>
        <begin position="455"/>
        <end position="489"/>
    </location>
</feature>
<accession>A0AAW2SXW9</accession>
<dbReference type="Pfam" id="PF12854">
    <property type="entry name" value="PPR_1"/>
    <property type="match status" value="1"/>
</dbReference>
<reference evidence="4" key="1">
    <citation type="submission" date="2020-06" db="EMBL/GenBank/DDBJ databases">
        <authorList>
            <person name="Li T."/>
            <person name="Hu X."/>
            <person name="Zhang T."/>
            <person name="Song X."/>
            <person name="Zhang H."/>
            <person name="Dai N."/>
            <person name="Sheng W."/>
            <person name="Hou X."/>
            <person name="Wei L."/>
        </authorList>
    </citation>
    <scope>NUCLEOTIDE SEQUENCE</scope>
    <source>
        <strain evidence="4">KEN8</strain>
        <tissue evidence="4">Leaf</tissue>
    </source>
</reference>
<evidence type="ECO:0000256" key="3">
    <source>
        <dbReference type="PROSITE-ProRule" id="PRU00708"/>
    </source>
</evidence>
<sequence>MAAKNISRTSLHRRLPPPFHHQYSTAIPASAAAATKTAAWYTPPAACFNPILQDQDTVLTALSQAIQNSPSKPLQVSLKSLIPSLKPQHVIHLISLNPYSLSASSLFSFFTWLSSPGNSTFRHTLHSYCTMIHFLCTHQMFLEAKSLIQVVVSRKGKDSASDVFAAILDTKGTQRSDIYVFSGLMTAYLESGFVLDAIECFRLAKKHKFRVPFDTCRKVLEHLMKLRSFKLVWGFYKEILECGYPSSLYFFNILMHRFCREGEMRLARSVFDGIKRWGLRPSDVSFNTLINGYVRLGDLDEGFRLKNAMQASGIQPDVYTYSVLINGMCRERRMDDANELFNEMLDHGLVPNDVTYTTLIDGHCKNGRVDLGMELYQKMLNQGLVPDLITYNTLINGLCKKGDLKEARDLVDEMSAKGLKPDKSHILPLSMAVEGRGVDAERMLREMLSVGLKPDDGTYTMIINDFCKKGDLKTASKLLREMQRDGHVPSVVTYNVLMNGYCKQGQMKNANMLLNAMLNIGVVPDDITYNILLEGYCKNGNREDVSNLRSAKGLILDYVSYTSLIGSLRKAPKFHSKR</sequence>
<dbReference type="Pfam" id="PF01535">
    <property type="entry name" value="PPR"/>
    <property type="match status" value="1"/>
</dbReference>
<dbReference type="PANTHER" id="PTHR47447">
    <property type="entry name" value="OS03G0856100 PROTEIN"/>
    <property type="match status" value="1"/>
</dbReference>
<evidence type="ECO:0000256" key="2">
    <source>
        <dbReference type="ARBA" id="ARBA00022737"/>
    </source>
</evidence>
<proteinExistence type="inferred from homology"/>
<evidence type="ECO:0000256" key="1">
    <source>
        <dbReference type="ARBA" id="ARBA00007626"/>
    </source>
</evidence>
<comment type="caution">
    <text evidence="4">The sequence shown here is derived from an EMBL/GenBank/DDBJ whole genome shotgun (WGS) entry which is preliminary data.</text>
</comment>
<keyword evidence="2" id="KW-0677">Repeat</keyword>
<dbReference type="AlphaFoldDB" id="A0AAW2SXW9"/>
<dbReference type="Pfam" id="PF13041">
    <property type="entry name" value="PPR_2"/>
    <property type="match status" value="3"/>
</dbReference>
<dbReference type="NCBIfam" id="TIGR00756">
    <property type="entry name" value="PPR"/>
    <property type="match status" value="8"/>
</dbReference>
<dbReference type="SUPFAM" id="SSF81901">
    <property type="entry name" value="HCP-like"/>
    <property type="match status" value="1"/>
</dbReference>
<dbReference type="Gene3D" id="1.25.40.10">
    <property type="entry name" value="Tetratricopeptide repeat domain"/>
    <property type="match status" value="3"/>
</dbReference>
<feature type="repeat" description="PPR" evidence="3">
    <location>
        <begin position="490"/>
        <end position="524"/>
    </location>
</feature>
<feature type="repeat" description="PPR" evidence="3">
    <location>
        <begin position="387"/>
        <end position="421"/>
    </location>
</feature>
<dbReference type="EMBL" id="JACGWM010000001">
    <property type="protein sequence ID" value="KAL0396421.1"/>
    <property type="molecule type" value="Genomic_DNA"/>
</dbReference>
<name>A0AAW2SXW9_9LAMI</name>
<protein>
    <submittedName>
        <fullName evidence="4">Pentatricopeptide repeat-containing protein</fullName>
    </submittedName>
</protein>
<gene>
    <name evidence="4" type="ORF">Scaly_0090500</name>
</gene>
<dbReference type="PANTHER" id="PTHR47447:SF22">
    <property type="entry name" value="TETRATRICOPEPTIDE-LIKE HELICAL DOMAIN SUPERFAMILY"/>
    <property type="match status" value="1"/>
</dbReference>
<feature type="repeat" description="PPR" evidence="3">
    <location>
        <begin position="317"/>
        <end position="351"/>
    </location>
</feature>
<evidence type="ECO:0000313" key="4">
    <source>
        <dbReference type="EMBL" id="KAL0396421.1"/>
    </source>
</evidence>
<reference evidence="4" key="2">
    <citation type="journal article" date="2024" name="Plant">
        <title>Genomic evolution and insights into agronomic trait innovations of Sesamum species.</title>
        <authorList>
            <person name="Miao H."/>
            <person name="Wang L."/>
            <person name="Qu L."/>
            <person name="Liu H."/>
            <person name="Sun Y."/>
            <person name="Le M."/>
            <person name="Wang Q."/>
            <person name="Wei S."/>
            <person name="Zheng Y."/>
            <person name="Lin W."/>
            <person name="Duan Y."/>
            <person name="Cao H."/>
            <person name="Xiong S."/>
            <person name="Wang X."/>
            <person name="Wei L."/>
            <person name="Li C."/>
            <person name="Ma Q."/>
            <person name="Ju M."/>
            <person name="Zhao R."/>
            <person name="Li G."/>
            <person name="Mu C."/>
            <person name="Tian Q."/>
            <person name="Mei H."/>
            <person name="Zhang T."/>
            <person name="Gao T."/>
            <person name="Zhang H."/>
        </authorList>
    </citation>
    <scope>NUCLEOTIDE SEQUENCE</scope>
    <source>
        <strain evidence="4">KEN8</strain>
    </source>
</reference>